<evidence type="ECO:0000256" key="3">
    <source>
        <dbReference type="ARBA" id="ARBA00023295"/>
    </source>
</evidence>
<dbReference type="PANTHER" id="PTHR42812:SF14">
    <property type="entry name" value="SECRETED PROTEIN"/>
    <property type="match status" value="1"/>
</dbReference>
<dbReference type="Proteomes" id="UP000188273">
    <property type="component" value="Chromosome"/>
</dbReference>
<keyword evidence="8" id="KW-1185">Reference proteome</keyword>
<dbReference type="InterPro" id="IPR023296">
    <property type="entry name" value="Glyco_hydro_beta-prop_sf"/>
</dbReference>
<dbReference type="STRING" id="1940790.L21SP3_01604"/>
<dbReference type="GO" id="GO:0004553">
    <property type="term" value="F:hydrolase activity, hydrolyzing O-glycosyl compounds"/>
    <property type="evidence" value="ECO:0007669"/>
    <property type="project" value="InterPro"/>
</dbReference>
<name>A0A1Q2HQX5_9BACT</name>
<dbReference type="Pfam" id="PF04616">
    <property type="entry name" value="Glyco_hydro_43"/>
    <property type="match status" value="1"/>
</dbReference>
<feature type="site" description="Important for catalytic activity, responsible for pKa modulation of the active site Glu and correct orientation of both the proton donor and substrate" evidence="4">
    <location>
        <position position="183"/>
    </location>
</feature>
<evidence type="ECO:0000313" key="7">
    <source>
        <dbReference type="EMBL" id="AQQ09790.1"/>
    </source>
</evidence>
<reference evidence="8" key="1">
    <citation type="submission" date="2017-02" db="EMBL/GenBank/DDBJ databases">
        <title>Comparative genomics and description of representatives of a novel lineage of planctomycetes thriving in anoxic sediments.</title>
        <authorList>
            <person name="Spring S."/>
            <person name="Bunk B."/>
            <person name="Sproer C."/>
            <person name="Klenk H.-P."/>
        </authorList>
    </citation>
    <scope>NUCLEOTIDE SEQUENCE [LARGE SCALE GENOMIC DNA]</scope>
    <source>
        <strain evidence="8">L21-RPul-D3</strain>
    </source>
</reference>
<comment type="similarity">
    <text evidence="1 5">Belongs to the glycosyl hydrolase 43 family.</text>
</comment>
<dbReference type="Gene3D" id="2.115.10.20">
    <property type="entry name" value="Glycosyl hydrolase domain, family 43"/>
    <property type="match status" value="1"/>
</dbReference>
<dbReference type="RefSeq" id="WP_077540408.1">
    <property type="nucleotide sequence ID" value="NZ_CP019633.1"/>
</dbReference>
<feature type="signal peptide" evidence="6">
    <location>
        <begin position="1"/>
        <end position="19"/>
    </location>
</feature>
<dbReference type="PANTHER" id="PTHR42812">
    <property type="entry name" value="BETA-XYLOSIDASE"/>
    <property type="match status" value="1"/>
</dbReference>
<organism evidence="7 8">
    <name type="scientific">Sedimentisphaera cyanobacteriorum</name>
    <dbReference type="NCBI Taxonomy" id="1940790"/>
    <lineage>
        <taxon>Bacteria</taxon>
        <taxon>Pseudomonadati</taxon>
        <taxon>Planctomycetota</taxon>
        <taxon>Phycisphaerae</taxon>
        <taxon>Sedimentisphaerales</taxon>
        <taxon>Sedimentisphaeraceae</taxon>
        <taxon>Sedimentisphaera</taxon>
    </lineage>
</organism>
<gene>
    <name evidence="7" type="ORF">L21SP3_01604</name>
</gene>
<evidence type="ECO:0000256" key="4">
    <source>
        <dbReference type="PIRSR" id="PIRSR606710-2"/>
    </source>
</evidence>
<dbReference type="EMBL" id="CP019633">
    <property type="protein sequence ID" value="AQQ09790.1"/>
    <property type="molecule type" value="Genomic_DNA"/>
</dbReference>
<dbReference type="GO" id="GO:0005975">
    <property type="term" value="P:carbohydrate metabolic process"/>
    <property type="evidence" value="ECO:0007669"/>
    <property type="project" value="InterPro"/>
</dbReference>
<evidence type="ECO:0000313" key="8">
    <source>
        <dbReference type="Proteomes" id="UP000188273"/>
    </source>
</evidence>
<keyword evidence="6" id="KW-0732">Signal</keyword>
<dbReference type="InterPro" id="IPR051795">
    <property type="entry name" value="Glycosyl_Hydrlase_43"/>
</dbReference>
<proteinExistence type="inferred from homology"/>
<feature type="chain" id="PRO_5010170020" evidence="6">
    <location>
        <begin position="20"/>
        <end position="365"/>
    </location>
</feature>
<keyword evidence="2 5" id="KW-0378">Hydrolase</keyword>
<accession>A0A1Q2HQX5</accession>
<dbReference type="AlphaFoldDB" id="A0A1Q2HQX5"/>
<dbReference type="OrthoDB" id="9762066at2"/>
<keyword evidence="3 5" id="KW-0326">Glycosidase</keyword>
<evidence type="ECO:0000256" key="2">
    <source>
        <dbReference type="ARBA" id="ARBA00022801"/>
    </source>
</evidence>
<evidence type="ECO:0000256" key="1">
    <source>
        <dbReference type="ARBA" id="ARBA00009865"/>
    </source>
</evidence>
<dbReference type="SUPFAM" id="SSF75005">
    <property type="entry name" value="Arabinanase/levansucrase/invertase"/>
    <property type="match status" value="1"/>
</dbReference>
<sequence precursor="true">MKKSVIICVLALICSSLFAAMPAEKIRAGLKERNKALHIKDGWIRDPYIILMPDGWYYLTGTTKLPEDSEKFLHNKYNDNISPNRVGHIMRLWRSRNLIDWEYIGAPYSLADGIWPEVYPEKHRNINDWRLWAPEMHFIDGCWVIVHTSPAPVNGANLSVTRGRKLEGPYLNPMGKNIRKRHDPTLFEDENGRVWLIWGAANIVPLKDDFSGVAGDWVRIWPSNRKIGHEGCMIRKIGDKYVLFGTGWSTDKMRKGSYNLYYCVSDKINGGYGKRKFAGRFLGHGTLFKDKQGRWWCTAFYNANVPRISRKHAQTKDLSDTAYTVNKQGVTIVPMDIRQLDTGEIRVKALDPLYASPGKEEAQEF</sequence>
<dbReference type="CDD" id="cd08986">
    <property type="entry name" value="GH43-like"/>
    <property type="match status" value="1"/>
</dbReference>
<evidence type="ECO:0000256" key="5">
    <source>
        <dbReference type="RuleBase" id="RU361187"/>
    </source>
</evidence>
<dbReference type="KEGG" id="pbu:L21SP3_01604"/>
<dbReference type="InterPro" id="IPR006710">
    <property type="entry name" value="Glyco_hydro_43"/>
</dbReference>
<evidence type="ECO:0000256" key="6">
    <source>
        <dbReference type="SAM" id="SignalP"/>
    </source>
</evidence>
<protein>
    <submittedName>
        <fullName evidence="7">Beta-xylosidase</fullName>
    </submittedName>
</protein>